<sequence length="256" mass="27976">MTQIAMQGTLSTTIINKVATVQFGHPASNSFPRQLLNALTNELDKLSNNHEVAIIVLKSEGTGAFCAGASFDELLAVSDLEEGTEFFSGFAHLLNAMRRCTKLIVGRIHGKAVGGGVGIASACDYTFATADASIKLSELAIGIGPFVIEPAVSRKIGKMAMSTMTIEAHEWKTAQWAYDKGLYAKVFLNSEALDNELDQFTKRLATYNPDSLLEMKKIIWEGTNHWETLLLERAAITGKLVLSDYAKKALQQFKKK</sequence>
<dbReference type="Proteomes" id="UP000629963">
    <property type="component" value="Unassembled WGS sequence"/>
</dbReference>
<comment type="caution">
    <text evidence="3">The sequence shown here is derived from an EMBL/GenBank/DDBJ whole genome shotgun (WGS) entry which is preliminary data.</text>
</comment>
<protein>
    <submittedName>
        <fullName evidence="3">Enoyl-CoA hydratase/isomerase family protein</fullName>
    </submittedName>
</protein>
<dbReference type="RefSeq" id="WP_187008845.1">
    <property type="nucleotide sequence ID" value="NZ_JACRUI010000001.1"/>
</dbReference>
<dbReference type="PANTHER" id="PTHR42964:SF1">
    <property type="entry name" value="POLYKETIDE BIOSYNTHESIS ENOYL-COA HYDRATASE PKSH-RELATED"/>
    <property type="match status" value="1"/>
</dbReference>
<dbReference type="PROSITE" id="PS00166">
    <property type="entry name" value="ENOYL_COA_HYDRATASE"/>
    <property type="match status" value="1"/>
</dbReference>
<gene>
    <name evidence="3" type="ORF">H8R23_02490</name>
</gene>
<dbReference type="InterPro" id="IPR001753">
    <property type="entry name" value="Enoyl-CoA_hydra/iso"/>
</dbReference>
<dbReference type="InterPro" id="IPR029045">
    <property type="entry name" value="ClpP/crotonase-like_dom_sf"/>
</dbReference>
<name>A0ABR7J4X1_9FLAO</name>
<dbReference type="PANTHER" id="PTHR42964">
    <property type="entry name" value="ENOYL-COA HYDRATASE"/>
    <property type="match status" value="1"/>
</dbReference>
<dbReference type="EMBL" id="JACRUJ010000001">
    <property type="protein sequence ID" value="MBC5840262.1"/>
    <property type="molecule type" value="Genomic_DNA"/>
</dbReference>
<dbReference type="Gene3D" id="3.90.226.10">
    <property type="entry name" value="2-enoyl-CoA Hydratase, Chain A, domain 1"/>
    <property type="match status" value="1"/>
</dbReference>
<comment type="similarity">
    <text evidence="1 2">Belongs to the enoyl-CoA hydratase/isomerase family.</text>
</comment>
<proteinExistence type="inferred from homology"/>
<reference evidence="3 4" key="1">
    <citation type="submission" date="2020-08" db="EMBL/GenBank/DDBJ databases">
        <title>Description of novel Flavobacterium F-380 isolate.</title>
        <authorList>
            <person name="Saticioglu I.B."/>
            <person name="Duman M."/>
            <person name="Altun S."/>
        </authorList>
    </citation>
    <scope>NUCLEOTIDE SEQUENCE [LARGE SCALE GENOMIC DNA]</scope>
    <source>
        <strain evidence="3 4">F-380</strain>
    </source>
</reference>
<dbReference type="Pfam" id="PF00378">
    <property type="entry name" value="ECH_1"/>
    <property type="match status" value="1"/>
</dbReference>
<keyword evidence="4" id="KW-1185">Reference proteome</keyword>
<organism evidence="3 4">
    <name type="scientific">Flavobacterium kayseriense</name>
    <dbReference type="NCBI Taxonomy" id="2764714"/>
    <lineage>
        <taxon>Bacteria</taxon>
        <taxon>Pseudomonadati</taxon>
        <taxon>Bacteroidota</taxon>
        <taxon>Flavobacteriia</taxon>
        <taxon>Flavobacteriales</taxon>
        <taxon>Flavobacteriaceae</taxon>
        <taxon>Flavobacterium</taxon>
    </lineage>
</organism>
<evidence type="ECO:0000256" key="1">
    <source>
        <dbReference type="ARBA" id="ARBA00005254"/>
    </source>
</evidence>
<accession>A0ABR7J4X1</accession>
<evidence type="ECO:0000256" key="2">
    <source>
        <dbReference type="RuleBase" id="RU003707"/>
    </source>
</evidence>
<evidence type="ECO:0000313" key="3">
    <source>
        <dbReference type="EMBL" id="MBC5840262.1"/>
    </source>
</evidence>
<dbReference type="CDD" id="cd06558">
    <property type="entry name" value="crotonase-like"/>
    <property type="match status" value="1"/>
</dbReference>
<dbReference type="InterPro" id="IPR051683">
    <property type="entry name" value="Enoyl-CoA_Hydratase/Isomerase"/>
</dbReference>
<dbReference type="InterPro" id="IPR018376">
    <property type="entry name" value="Enoyl-CoA_hyd/isom_CS"/>
</dbReference>
<dbReference type="SUPFAM" id="SSF52096">
    <property type="entry name" value="ClpP/crotonase"/>
    <property type="match status" value="1"/>
</dbReference>
<evidence type="ECO:0000313" key="4">
    <source>
        <dbReference type="Proteomes" id="UP000629963"/>
    </source>
</evidence>